<organism evidence="1 2">
    <name type="scientific">Colletotrichum plurivorum</name>
    <dbReference type="NCBI Taxonomy" id="2175906"/>
    <lineage>
        <taxon>Eukaryota</taxon>
        <taxon>Fungi</taxon>
        <taxon>Dikarya</taxon>
        <taxon>Ascomycota</taxon>
        <taxon>Pezizomycotina</taxon>
        <taxon>Sordariomycetes</taxon>
        <taxon>Hypocreomycetidae</taxon>
        <taxon>Glomerellales</taxon>
        <taxon>Glomerellaceae</taxon>
        <taxon>Colletotrichum</taxon>
        <taxon>Colletotrichum orchidearum species complex</taxon>
    </lineage>
</organism>
<accession>A0A8H6KW57</accession>
<dbReference type="Proteomes" id="UP000654918">
    <property type="component" value="Unassembled WGS sequence"/>
</dbReference>
<proteinExistence type="predicted"/>
<gene>
    <name evidence="1" type="ORF">CPLU01_02520</name>
</gene>
<name>A0A8H6KW57_9PEZI</name>
<protein>
    <submittedName>
        <fullName evidence="1">Uncharacterized protein</fullName>
    </submittedName>
</protein>
<evidence type="ECO:0000313" key="1">
    <source>
        <dbReference type="EMBL" id="KAF6838408.1"/>
    </source>
</evidence>
<dbReference type="EMBL" id="WIGO01000019">
    <property type="protein sequence ID" value="KAF6838408.1"/>
    <property type="molecule type" value="Genomic_DNA"/>
</dbReference>
<sequence>MPDFQNPLPEHPHLSSARMSLEKLRIPGRLSSWRSQPAADGQVEGQMTLRLVETHPRLVGIEAIGCSDQTMAAMEGTISWQGH</sequence>
<evidence type="ECO:0000313" key="2">
    <source>
        <dbReference type="Proteomes" id="UP000654918"/>
    </source>
</evidence>
<dbReference type="AlphaFoldDB" id="A0A8H6KW57"/>
<reference evidence="1" key="1">
    <citation type="journal article" date="2020" name="Phytopathology">
        <title>Genome Sequence Resources of Colletotrichum truncatum, C. plurivorum, C. musicola, and C. sojae: Four Species Pathogenic to Soybean (Glycine max).</title>
        <authorList>
            <person name="Rogerio F."/>
            <person name="Boufleur T.R."/>
            <person name="Ciampi-Guillardi M."/>
            <person name="Sukno S.A."/>
            <person name="Thon M.R."/>
            <person name="Massola Junior N.S."/>
            <person name="Baroncelli R."/>
        </authorList>
    </citation>
    <scope>NUCLEOTIDE SEQUENCE</scope>
    <source>
        <strain evidence="1">LFN00145</strain>
    </source>
</reference>
<comment type="caution">
    <text evidence="1">The sequence shown here is derived from an EMBL/GenBank/DDBJ whole genome shotgun (WGS) entry which is preliminary data.</text>
</comment>
<keyword evidence="2" id="KW-1185">Reference proteome</keyword>